<evidence type="ECO:0000313" key="3">
    <source>
        <dbReference type="EMBL" id="SEH47766.1"/>
    </source>
</evidence>
<name>A0A1H6IMM9_9FLAO</name>
<dbReference type="Pfam" id="PF13439">
    <property type="entry name" value="Glyco_transf_4"/>
    <property type="match status" value="1"/>
</dbReference>
<gene>
    <name evidence="3" type="ORF">SAMN05421793_10656</name>
</gene>
<dbReference type="Proteomes" id="UP000198555">
    <property type="component" value="Unassembled WGS sequence"/>
</dbReference>
<dbReference type="Pfam" id="PF00534">
    <property type="entry name" value="Glycos_transf_1"/>
    <property type="match status" value="1"/>
</dbReference>
<proteinExistence type="predicted"/>
<protein>
    <submittedName>
        <fullName evidence="3">Glycosyltransferase involved in cell wall bisynthesis</fullName>
    </submittedName>
</protein>
<organism evidence="3 4">
    <name type="scientific">Epilithonimonas hominis</name>
    <dbReference type="NCBI Taxonomy" id="420404"/>
    <lineage>
        <taxon>Bacteria</taxon>
        <taxon>Pseudomonadati</taxon>
        <taxon>Bacteroidota</taxon>
        <taxon>Flavobacteriia</taxon>
        <taxon>Flavobacteriales</taxon>
        <taxon>Weeksellaceae</taxon>
        <taxon>Chryseobacterium group</taxon>
        <taxon>Epilithonimonas</taxon>
    </lineage>
</organism>
<feature type="domain" description="Glycosyltransferase subfamily 4-like N-terminal" evidence="2">
    <location>
        <begin position="15"/>
        <end position="199"/>
    </location>
</feature>
<dbReference type="GO" id="GO:0016757">
    <property type="term" value="F:glycosyltransferase activity"/>
    <property type="evidence" value="ECO:0007669"/>
    <property type="project" value="InterPro"/>
</dbReference>
<dbReference type="RefSeq" id="WP_089768586.1">
    <property type="nucleotide sequence ID" value="NZ_FNWX01000006.1"/>
</dbReference>
<dbReference type="InterPro" id="IPR028098">
    <property type="entry name" value="Glyco_trans_4-like_N"/>
</dbReference>
<evidence type="ECO:0000259" key="2">
    <source>
        <dbReference type="Pfam" id="PF13439"/>
    </source>
</evidence>
<dbReference type="SUPFAM" id="SSF53756">
    <property type="entry name" value="UDP-Glycosyltransferase/glycogen phosphorylase"/>
    <property type="match status" value="1"/>
</dbReference>
<accession>A0A1H6IMM9</accession>
<evidence type="ECO:0000313" key="4">
    <source>
        <dbReference type="Proteomes" id="UP000198555"/>
    </source>
</evidence>
<dbReference type="PANTHER" id="PTHR45947">
    <property type="entry name" value="SULFOQUINOVOSYL TRANSFERASE SQD2"/>
    <property type="match status" value="1"/>
</dbReference>
<keyword evidence="4" id="KW-1185">Reference proteome</keyword>
<dbReference type="InterPro" id="IPR001296">
    <property type="entry name" value="Glyco_trans_1"/>
</dbReference>
<keyword evidence="3" id="KW-0808">Transferase</keyword>
<dbReference type="CDD" id="cd03801">
    <property type="entry name" value="GT4_PimA-like"/>
    <property type="match status" value="1"/>
</dbReference>
<dbReference type="EMBL" id="FNWX01000006">
    <property type="protein sequence ID" value="SEH47766.1"/>
    <property type="molecule type" value="Genomic_DNA"/>
</dbReference>
<dbReference type="Gene3D" id="3.40.50.2000">
    <property type="entry name" value="Glycogen Phosphorylase B"/>
    <property type="match status" value="2"/>
</dbReference>
<reference evidence="4" key="1">
    <citation type="submission" date="2016-10" db="EMBL/GenBank/DDBJ databases">
        <authorList>
            <person name="Varghese N."/>
            <person name="Submissions S."/>
        </authorList>
    </citation>
    <scope>NUCLEOTIDE SEQUENCE [LARGE SCALE GENOMIC DNA]</scope>
    <source>
        <strain evidence="4">DSM 19326</strain>
    </source>
</reference>
<dbReference type="PANTHER" id="PTHR45947:SF3">
    <property type="entry name" value="SULFOQUINOVOSYL TRANSFERASE SQD2"/>
    <property type="match status" value="1"/>
</dbReference>
<sequence length="405" mass="46949">MKVLFVLGGFPEVSESFIINQIAGLIAEGVDVKILAYDIGGHKEAYSGLYSSLNLSQKTFYIENNETLPKRIINFIQFFFKNFLKLKLRHFLNFKILYRFQNIVLEDSFDVIHSHYANIAAKFTEEFYGKPFFNNVKKVCTFHGYDAMPSKISSYKNEYKKLFNYFDLFTCNTPYLKGIVQEINNRIRLVELPVGIDLDFLSENLKTKDKSIEVFTILFCGRLVKWKGIYQLIEIAEQLKLQNINNFRIEIIGDGEEFENLKHLIEEKMLNKNIFLLGRKSQKDVFSYMKKSHIFILPGLYDEKTGRAETQGLVVQEAQFFCLPVIVSDAGGTKYGMIDGKTGFVISEDNIKGYVEKIIFFMDNENQRINFGLNGNRYVCENYSNPVLTEKLIGIYTDIKLNKCF</sequence>
<dbReference type="STRING" id="420404.SAMN05421793_10656"/>
<feature type="domain" description="Glycosyl transferase family 1" evidence="1">
    <location>
        <begin position="214"/>
        <end position="375"/>
    </location>
</feature>
<evidence type="ECO:0000259" key="1">
    <source>
        <dbReference type="Pfam" id="PF00534"/>
    </source>
</evidence>
<dbReference type="InterPro" id="IPR050194">
    <property type="entry name" value="Glycosyltransferase_grp1"/>
</dbReference>
<dbReference type="AlphaFoldDB" id="A0A1H6IMM9"/>